<dbReference type="AlphaFoldDB" id="A0A7S3XY80"/>
<evidence type="ECO:0000259" key="2">
    <source>
        <dbReference type="Pfam" id="PF07059"/>
    </source>
</evidence>
<dbReference type="PANTHER" id="PTHR12136:SF41">
    <property type="entry name" value="PLECKSTRIN HOMOLOGY (PH) AND LIPID-BINDING START DOMAINS-CONTAINING PROTEIN"/>
    <property type="match status" value="1"/>
</dbReference>
<sequence>MEILTSVPGKKKKTEAEKNLDNPPPGQTLWMRAWISARAEAGGHSVRTPNILCRPECPPVWTPDILCGPVCPPMRTPDILCGPGYPPRQVLVMDWVEGLQYVEILTSARSSGGWLIIYLPSWLNYLLPALLMLKQHQVEYVFFAAGRHILAVPFMITFCRRIIEVCLLEYTVSVNTYMYSFHSFTPILTCFQQLKTHHHSPRTMGRTPYIGDKTFDALLLSFIEGTDEYRNRRMKIIPRCIEGPWVVRTAVGQTPAIMGTKIQQNYYSTKEYFELEVNVQSSKAAGTILAAVKSFTKLVSIDLAFVLQGENEAELPERILGCLRFYKLDVAGAPPSEEWESRPPDCPAANSFPHFYSPTKSIKHDGDAEGNGVKNLSGRKASGRRREKDDGAGVARNLLNDMGAAMLDNSSSTSSGII</sequence>
<dbReference type="Pfam" id="PF07059">
    <property type="entry name" value="EDR2_C"/>
    <property type="match status" value="1"/>
</dbReference>
<dbReference type="InterPro" id="IPR045096">
    <property type="entry name" value="EDR2-like"/>
</dbReference>
<dbReference type="PANTHER" id="PTHR12136">
    <property type="entry name" value="ENHANCED DISEASE RESISTANCE-RELATED"/>
    <property type="match status" value="1"/>
</dbReference>
<protein>
    <recommendedName>
        <fullName evidence="2">Protein ENHANCED DISEASE RESISTANCE 2 C-terminal domain-containing protein</fullName>
    </recommendedName>
</protein>
<dbReference type="EMBL" id="HBIU01031213">
    <property type="protein sequence ID" value="CAE0635672.1"/>
    <property type="molecule type" value="Transcribed_RNA"/>
</dbReference>
<gene>
    <name evidence="3" type="ORF">HAKA00212_LOCUS14416</name>
</gene>
<reference evidence="3" key="1">
    <citation type="submission" date="2021-01" db="EMBL/GenBank/DDBJ databases">
        <authorList>
            <person name="Corre E."/>
            <person name="Pelletier E."/>
            <person name="Niang G."/>
            <person name="Scheremetjew M."/>
            <person name="Finn R."/>
            <person name="Kale V."/>
            <person name="Holt S."/>
            <person name="Cochrane G."/>
            <person name="Meng A."/>
            <person name="Brown T."/>
            <person name="Cohen L."/>
        </authorList>
    </citation>
    <scope>NUCLEOTIDE SEQUENCE</scope>
    <source>
        <strain evidence="3">CCMP3107</strain>
    </source>
</reference>
<proteinExistence type="predicted"/>
<feature type="region of interest" description="Disordered" evidence="1">
    <location>
        <begin position="360"/>
        <end position="394"/>
    </location>
</feature>
<accession>A0A7S3XY80</accession>
<dbReference type="InterPro" id="IPR009769">
    <property type="entry name" value="EDR2_C"/>
</dbReference>
<evidence type="ECO:0000313" key="3">
    <source>
        <dbReference type="EMBL" id="CAE0635672.1"/>
    </source>
</evidence>
<feature type="domain" description="Protein ENHANCED DISEASE RESISTANCE 2 C-terminal" evidence="2">
    <location>
        <begin position="212"/>
        <end position="329"/>
    </location>
</feature>
<evidence type="ECO:0000256" key="1">
    <source>
        <dbReference type="SAM" id="MobiDB-lite"/>
    </source>
</evidence>
<organism evidence="3">
    <name type="scientific">Heterosigma akashiwo</name>
    <name type="common">Chromophytic alga</name>
    <name type="synonym">Heterosigma carterae</name>
    <dbReference type="NCBI Taxonomy" id="2829"/>
    <lineage>
        <taxon>Eukaryota</taxon>
        <taxon>Sar</taxon>
        <taxon>Stramenopiles</taxon>
        <taxon>Ochrophyta</taxon>
        <taxon>Raphidophyceae</taxon>
        <taxon>Chattonellales</taxon>
        <taxon>Chattonellaceae</taxon>
        <taxon>Heterosigma</taxon>
    </lineage>
</organism>
<feature type="region of interest" description="Disordered" evidence="1">
    <location>
        <begin position="1"/>
        <end position="24"/>
    </location>
</feature>
<name>A0A7S3XY80_HETAK</name>